<evidence type="ECO:0000313" key="3">
    <source>
        <dbReference type="Proteomes" id="UP000784294"/>
    </source>
</evidence>
<dbReference type="AlphaFoldDB" id="A0A3S5BNR8"/>
<evidence type="ECO:0000313" key="2">
    <source>
        <dbReference type="EMBL" id="VEL11112.1"/>
    </source>
</evidence>
<evidence type="ECO:0000256" key="1">
    <source>
        <dbReference type="SAM" id="MobiDB-lite"/>
    </source>
</evidence>
<feature type="region of interest" description="Disordered" evidence="1">
    <location>
        <begin position="132"/>
        <end position="153"/>
    </location>
</feature>
<protein>
    <submittedName>
        <fullName evidence="2">Uncharacterized protein</fullName>
    </submittedName>
</protein>
<reference evidence="2" key="1">
    <citation type="submission" date="2018-11" db="EMBL/GenBank/DDBJ databases">
        <authorList>
            <consortium name="Pathogen Informatics"/>
        </authorList>
    </citation>
    <scope>NUCLEOTIDE SEQUENCE</scope>
</reference>
<keyword evidence="3" id="KW-1185">Reference proteome</keyword>
<dbReference type="EMBL" id="CAAALY010010868">
    <property type="protein sequence ID" value="VEL11112.1"/>
    <property type="molecule type" value="Genomic_DNA"/>
</dbReference>
<sequence>MARLIDDADYDAGETSVNLRVRPPNLIRRFPHSSVSSACLPPGPSSFSIHRDAKPSGSGLQKSHKEEQLSFGFSAVSRVNPLIQENLDHGASEIGSKCTPTTVNNCSETIIADTTTTGGNCSHSTLAFRSDATRNSANKPNGPLNRNSSKAVGQISPQNGFSASAIASSMSAPTTSVGSLKPCSDHPGSTAIGTFHLPGNLSPASISYGEAFNELATSYACLVELNTDGSDRDPIRGDPPPLIIALPLHKGRVRALVF</sequence>
<organism evidence="2 3">
    <name type="scientific">Protopolystoma xenopodis</name>
    <dbReference type="NCBI Taxonomy" id="117903"/>
    <lineage>
        <taxon>Eukaryota</taxon>
        <taxon>Metazoa</taxon>
        <taxon>Spiralia</taxon>
        <taxon>Lophotrochozoa</taxon>
        <taxon>Platyhelminthes</taxon>
        <taxon>Monogenea</taxon>
        <taxon>Polyopisthocotylea</taxon>
        <taxon>Polystomatidea</taxon>
        <taxon>Polystomatidae</taxon>
        <taxon>Protopolystoma</taxon>
    </lineage>
</organism>
<name>A0A3S5BNR8_9PLAT</name>
<proteinExistence type="predicted"/>
<dbReference type="Proteomes" id="UP000784294">
    <property type="component" value="Unassembled WGS sequence"/>
</dbReference>
<accession>A0A3S5BNR8</accession>
<comment type="caution">
    <text evidence="2">The sequence shown here is derived from an EMBL/GenBank/DDBJ whole genome shotgun (WGS) entry which is preliminary data.</text>
</comment>
<gene>
    <name evidence="2" type="ORF">PXEA_LOCUS4552</name>
</gene>